<name>A0A1I8AF99_9BILA</name>
<dbReference type="GO" id="GO:0016513">
    <property type="term" value="C:core-binding factor complex"/>
    <property type="evidence" value="ECO:0007669"/>
    <property type="project" value="TreeGrafter"/>
</dbReference>
<keyword evidence="4" id="KW-1185">Reference proteome</keyword>
<dbReference type="Proteomes" id="UP000095287">
    <property type="component" value="Unplaced"/>
</dbReference>
<keyword evidence="2" id="KW-0539">Nucleus</keyword>
<dbReference type="GO" id="GO:0043565">
    <property type="term" value="F:sequence-specific DNA binding"/>
    <property type="evidence" value="ECO:0007669"/>
    <property type="project" value="TreeGrafter"/>
</dbReference>
<comment type="similarity">
    <text evidence="3">Belongs to the CBF-beta family.</text>
</comment>
<dbReference type="GO" id="GO:0003713">
    <property type="term" value="F:transcription coactivator activity"/>
    <property type="evidence" value="ECO:0007669"/>
    <property type="project" value="InterPro"/>
</dbReference>
<reference evidence="5" key="1">
    <citation type="submission" date="2016-11" db="UniProtKB">
        <authorList>
            <consortium name="WormBaseParasite"/>
        </authorList>
    </citation>
    <scope>IDENTIFICATION</scope>
</reference>
<evidence type="ECO:0000313" key="5">
    <source>
        <dbReference type="WBParaSite" id="L893_g5148.t1"/>
    </source>
</evidence>
<dbReference type="WBParaSite" id="L893_g5148.t1">
    <property type="protein sequence ID" value="L893_g5148.t1"/>
    <property type="gene ID" value="L893_g5148"/>
</dbReference>
<evidence type="ECO:0000256" key="2">
    <source>
        <dbReference type="ARBA" id="ARBA00023242"/>
    </source>
</evidence>
<dbReference type="InterPro" id="IPR036552">
    <property type="entry name" value="CBF_bsu_sf"/>
</dbReference>
<comment type="subcellular location">
    <subcellularLocation>
        <location evidence="1">Nucleus</location>
    </subcellularLocation>
</comment>
<accession>A0A1I8AF99</accession>
<organism evidence="4 5">
    <name type="scientific">Steinernema glaseri</name>
    <dbReference type="NCBI Taxonomy" id="37863"/>
    <lineage>
        <taxon>Eukaryota</taxon>
        <taxon>Metazoa</taxon>
        <taxon>Ecdysozoa</taxon>
        <taxon>Nematoda</taxon>
        <taxon>Chromadorea</taxon>
        <taxon>Rhabditida</taxon>
        <taxon>Tylenchina</taxon>
        <taxon>Panagrolaimomorpha</taxon>
        <taxon>Strongyloidoidea</taxon>
        <taxon>Steinernematidae</taxon>
        <taxon>Steinernema</taxon>
    </lineage>
</organism>
<dbReference type="AlphaFoldDB" id="A0A1I8AF99"/>
<evidence type="ECO:0000256" key="1">
    <source>
        <dbReference type="ARBA" id="ARBA00004123"/>
    </source>
</evidence>
<evidence type="ECO:0000313" key="4">
    <source>
        <dbReference type="Proteomes" id="UP000095287"/>
    </source>
</evidence>
<sequence length="147" mass="17084">MVVENQEERFLSDEKLRLLSRADTPVVYRAIPFGPTEERQRRFLLDCQQLLILVTVPSLGLNFDFHLTSVEHREESSEVKTYFESPLIFNGVCVKWVGHIGQSTLRGAGHFVFDSERARALEELRREEALRYQTRIDSICSRFRVPG</sequence>
<dbReference type="GO" id="GO:0006357">
    <property type="term" value="P:regulation of transcription by RNA polymerase II"/>
    <property type="evidence" value="ECO:0007669"/>
    <property type="project" value="TreeGrafter"/>
</dbReference>
<dbReference type="InterPro" id="IPR003417">
    <property type="entry name" value="CBF_beta"/>
</dbReference>
<dbReference type="PANTHER" id="PTHR10276:SF3">
    <property type="entry name" value="CORE-BINDING FACTOR SUBUNIT BETA"/>
    <property type="match status" value="1"/>
</dbReference>
<evidence type="ECO:0000256" key="3">
    <source>
        <dbReference type="ARBA" id="ARBA00025734"/>
    </source>
</evidence>
<protein>
    <submittedName>
        <fullName evidence="5">PilZ domain-containing protein</fullName>
    </submittedName>
</protein>
<dbReference type="Gene3D" id="2.40.250.10">
    <property type="entry name" value="Core binding factor, beta subunit"/>
    <property type="match status" value="1"/>
</dbReference>
<proteinExistence type="inferred from homology"/>
<dbReference type="SUPFAM" id="SSF50723">
    <property type="entry name" value="Core binding factor beta, CBF"/>
    <property type="match status" value="1"/>
</dbReference>
<dbReference type="Pfam" id="PF02312">
    <property type="entry name" value="CBF_beta"/>
    <property type="match status" value="1"/>
</dbReference>
<dbReference type="PANTHER" id="PTHR10276">
    <property type="entry name" value="CORE-BINDING FACTOR, BETA SUBUNIT"/>
    <property type="match status" value="1"/>
</dbReference>